<dbReference type="EMBL" id="CP066065">
    <property type="protein sequence ID" value="QQC43502.1"/>
    <property type="molecule type" value="Genomic_DNA"/>
</dbReference>
<keyword evidence="1" id="KW-0808">Transferase</keyword>
<feature type="compositionally biased region" description="Basic and acidic residues" evidence="3">
    <location>
        <begin position="173"/>
        <end position="210"/>
    </location>
</feature>
<proteinExistence type="predicted"/>
<dbReference type="InterPro" id="IPR000182">
    <property type="entry name" value="GNAT_dom"/>
</dbReference>
<dbReference type="Pfam" id="PF00583">
    <property type="entry name" value="Acetyltransf_1"/>
    <property type="match status" value="1"/>
</dbReference>
<reference evidence="5 6" key="1">
    <citation type="submission" date="2020-12" db="EMBL/GenBank/DDBJ databases">
        <title>FDA dAtabase for Regulatory Grade micrObial Sequences (FDA-ARGOS): Supporting development and validation of Infectious Disease Dx tests.</title>
        <authorList>
            <person name="Sproer C."/>
            <person name="Gronow S."/>
            <person name="Severitt S."/>
            <person name="Schroder I."/>
            <person name="Tallon L."/>
            <person name="Sadzewicz L."/>
            <person name="Zhao X."/>
            <person name="Boylan J."/>
            <person name="Ott S."/>
            <person name="Bowen H."/>
            <person name="Vavikolanu K."/>
            <person name="Mehta A."/>
            <person name="Aluvathingal J."/>
            <person name="Nadendla S."/>
            <person name="Lowell S."/>
            <person name="Myers T."/>
            <person name="Yan Y."/>
            <person name="Sichtig H."/>
        </authorList>
    </citation>
    <scope>NUCLEOTIDE SEQUENCE [LARGE SCALE GENOMIC DNA]</scope>
    <source>
        <strain evidence="5 6">FDAARGOS_985</strain>
    </source>
</reference>
<evidence type="ECO:0000313" key="6">
    <source>
        <dbReference type="Proteomes" id="UP000595220"/>
    </source>
</evidence>
<evidence type="ECO:0000256" key="1">
    <source>
        <dbReference type="ARBA" id="ARBA00022679"/>
    </source>
</evidence>
<dbReference type="InterPro" id="IPR050832">
    <property type="entry name" value="Bact_Acetyltransf"/>
</dbReference>
<dbReference type="Proteomes" id="UP000595220">
    <property type="component" value="Chromosome"/>
</dbReference>
<dbReference type="Gene3D" id="3.40.630.30">
    <property type="match status" value="1"/>
</dbReference>
<evidence type="ECO:0000256" key="2">
    <source>
        <dbReference type="ARBA" id="ARBA00023315"/>
    </source>
</evidence>
<dbReference type="InterPro" id="IPR016181">
    <property type="entry name" value="Acyl_CoA_acyltransferase"/>
</dbReference>
<dbReference type="RefSeq" id="WP_083332386.1">
    <property type="nucleotide sequence ID" value="NZ_CP066065.1"/>
</dbReference>
<dbReference type="AlphaFoldDB" id="A0AAP9Y675"/>
<dbReference type="GO" id="GO:0016747">
    <property type="term" value="F:acyltransferase activity, transferring groups other than amino-acyl groups"/>
    <property type="evidence" value="ECO:0007669"/>
    <property type="project" value="InterPro"/>
</dbReference>
<dbReference type="PANTHER" id="PTHR43877">
    <property type="entry name" value="AMINOALKYLPHOSPHONATE N-ACETYLTRANSFERASE-RELATED-RELATED"/>
    <property type="match status" value="1"/>
</dbReference>
<keyword evidence="6" id="KW-1185">Reference proteome</keyword>
<dbReference type="PROSITE" id="PS51186">
    <property type="entry name" value="GNAT"/>
    <property type="match status" value="1"/>
</dbReference>
<dbReference type="SUPFAM" id="SSF55729">
    <property type="entry name" value="Acyl-CoA N-acyltransferases (Nat)"/>
    <property type="match status" value="1"/>
</dbReference>
<evidence type="ECO:0000259" key="4">
    <source>
        <dbReference type="PROSITE" id="PS51186"/>
    </source>
</evidence>
<organism evidence="5 6">
    <name type="scientific">Schaalia meyeri</name>
    <dbReference type="NCBI Taxonomy" id="52773"/>
    <lineage>
        <taxon>Bacteria</taxon>
        <taxon>Bacillati</taxon>
        <taxon>Actinomycetota</taxon>
        <taxon>Actinomycetes</taxon>
        <taxon>Actinomycetales</taxon>
        <taxon>Actinomycetaceae</taxon>
        <taxon>Schaalia</taxon>
    </lineage>
</organism>
<protein>
    <submittedName>
        <fullName evidence="5">GNAT family N-acetyltransferase</fullName>
    </submittedName>
</protein>
<sequence>MIRPATPADAAALSTLARECFTQAFAHLYEPADLAAFLDEAYAPAVLRGELEDPERATWLLFKDAPEEGGTATANLIGYVSARPAHLPHPEVAPGDGEVQRLYVLDEYQGGGRGTLLLGTALAWLERHGPRPLWIGVWSENLGAQRLYERHGFTVVGEYSFMVGNHADKEFIARRDARSGPARDARSGPARDARSGPARDARSGPARDARSGPAGNRA</sequence>
<evidence type="ECO:0000313" key="5">
    <source>
        <dbReference type="EMBL" id="QQC43502.1"/>
    </source>
</evidence>
<feature type="domain" description="N-acetyltransferase" evidence="4">
    <location>
        <begin position="1"/>
        <end position="178"/>
    </location>
</feature>
<feature type="region of interest" description="Disordered" evidence="3">
    <location>
        <begin position="173"/>
        <end position="218"/>
    </location>
</feature>
<gene>
    <name evidence="5" type="ORF">I6H42_06825</name>
</gene>
<accession>A0AAP9Y675</accession>
<evidence type="ECO:0000256" key="3">
    <source>
        <dbReference type="SAM" id="MobiDB-lite"/>
    </source>
</evidence>
<keyword evidence="2" id="KW-0012">Acyltransferase</keyword>
<name>A0AAP9Y675_9ACTO</name>